<evidence type="ECO:0000313" key="1">
    <source>
        <dbReference type="EMBL" id="TDT72252.1"/>
    </source>
</evidence>
<dbReference type="Proteomes" id="UP000294678">
    <property type="component" value="Unassembled WGS sequence"/>
</dbReference>
<keyword evidence="2" id="KW-1185">Reference proteome</keyword>
<proteinExistence type="predicted"/>
<dbReference type="CDD" id="cd10152">
    <property type="entry name" value="SaCsoR-like_DUF156"/>
    <property type="match status" value="1"/>
</dbReference>
<dbReference type="GO" id="GO:0046872">
    <property type="term" value="F:metal ion binding"/>
    <property type="evidence" value="ECO:0007669"/>
    <property type="project" value="InterPro"/>
</dbReference>
<organism evidence="1 2">
    <name type="scientific">Hypnocyclicus thermotrophus</name>
    <dbReference type="NCBI Taxonomy" id="1627895"/>
    <lineage>
        <taxon>Bacteria</taxon>
        <taxon>Fusobacteriati</taxon>
        <taxon>Fusobacteriota</taxon>
        <taxon>Fusobacteriia</taxon>
        <taxon>Fusobacteriales</taxon>
        <taxon>Fusobacteriaceae</taxon>
        <taxon>Hypnocyclicus</taxon>
    </lineage>
</organism>
<dbReference type="InterPro" id="IPR003735">
    <property type="entry name" value="Metal_Tscrpt_repr"/>
</dbReference>
<dbReference type="PANTHER" id="PTHR33677:SF3">
    <property type="entry name" value="COPPER-SENSING TRANSCRIPTIONAL REPRESSOR RICR"/>
    <property type="match status" value="1"/>
</dbReference>
<accession>A0AA46I6F1</accession>
<dbReference type="Pfam" id="PF02583">
    <property type="entry name" value="Trns_repr_metal"/>
    <property type="match status" value="1"/>
</dbReference>
<sequence>MTEEKCCIIDKQEHEKIKKNLNVRLNRIEGQIRGIKKMIENDIYCDDILNQISAVKAALNGVSKVLLKRHINTCVVNKIQNNDLEVIDEMIETINKMLK</sequence>
<dbReference type="Gene3D" id="1.20.58.1000">
    <property type="entry name" value="Metal-sensitive repressor, helix protomer"/>
    <property type="match status" value="1"/>
</dbReference>
<dbReference type="InterPro" id="IPR038390">
    <property type="entry name" value="Metal_Tscrpt_repr_sf"/>
</dbReference>
<dbReference type="EMBL" id="SOBG01000001">
    <property type="protein sequence ID" value="TDT72252.1"/>
    <property type="molecule type" value="Genomic_DNA"/>
</dbReference>
<comment type="caution">
    <text evidence="1">The sequence shown here is derived from an EMBL/GenBank/DDBJ whole genome shotgun (WGS) entry which is preliminary data.</text>
</comment>
<gene>
    <name evidence="1" type="ORF">EV215_0040</name>
</gene>
<dbReference type="GO" id="GO:0045892">
    <property type="term" value="P:negative regulation of DNA-templated transcription"/>
    <property type="evidence" value="ECO:0007669"/>
    <property type="project" value="UniProtKB-ARBA"/>
</dbReference>
<name>A0AA46I6F1_9FUSO</name>
<reference evidence="1 2" key="1">
    <citation type="submission" date="2019-03" db="EMBL/GenBank/DDBJ databases">
        <title>Genomic Encyclopedia of Type Strains, Phase IV (KMG-IV): sequencing the most valuable type-strain genomes for metagenomic binning, comparative biology and taxonomic classification.</title>
        <authorList>
            <person name="Goeker M."/>
        </authorList>
    </citation>
    <scope>NUCLEOTIDE SEQUENCE [LARGE SCALE GENOMIC DNA]</scope>
    <source>
        <strain evidence="1 2">DSM 100055</strain>
    </source>
</reference>
<keyword evidence="1" id="KW-0238">DNA-binding</keyword>
<dbReference type="RefSeq" id="WP_134111784.1">
    <property type="nucleotide sequence ID" value="NZ_SOBG01000001.1"/>
</dbReference>
<dbReference type="PANTHER" id="PTHR33677">
    <property type="entry name" value="TRANSCRIPTIONAL REPRESSOR FRMR-RELATED"/>
    <property type="match status" value="1"/>
</dbReference>
<dbReference type="GO" id="GO:0003677">
    <property type="term" value="F:DNA binding"/>
    <property type="evidence" value="ECO:0007669"/>
    <property type="project" value="UniProtKB-KW"/>
</dbReference>
<protein>
    <submittedName>
        <fullName evidence="1">DNA-binding FrmR family transcriptional regulator</fullName>
    </submittedName>
</protein>
<dbReference type="AlphaFoldDB" id="A0AA46I6F1"/>
<evidence type="ECO:0000313" key="2">
    <source>
        <dbReference type="Proteomes" id="UP000294678"/>
    </source>
</evidence>